<evidence type="ECO:0000313" key="2">
    <source>
        <dbReference type="Proteomes" id="UP001054252"/>
    </source>
</evidence>
<dbReference type="AlphaFoldDB" id="A0AAV5L8S0"/>
<organism evidence="1 2">
    <name type="scientific">Rubroshorea leprosula</name>
    <dbReference type="NCBI Taxonomy" id="152421"/>
    <lineage>
        <taxon>Eukaryota</taxon>
        <taxon>Viridiplantae</taxon>
        <taxon>Streptophyta</taxon>
        <taxon>Embryophyta</taxon>
        <taxon>Tracheophyta</taxon>
        <taxon>Spermatophyta</taxon>
        <taxon>Magnoliopsida</taxon>
        <taxon>eudicotyledons</taxon>
        <taxon>Gunneridae</taxon>
        <taxon>Pentapetalae</taxon>
        <taxon>rosids</taxon>
        <taxon>malvids</taxon>
        <taxon>Malvales</taxon>
        <taxon>Dipterocarpaceae</taxon>
        <taxon>Rubroshorea</taxon>
    </lineage>
</organism>
<comment type="caution">
    <text evidence="1">The sequence shown here is derived from an EMBL/GenBank/DDBJ whole genome shotgun (WGS) entry which is preliminary data.</text>
</comment>
<dbReference type="Proteomes" id="UP001054252">
    <property type="component" value="Unassembled WGS sequence"/>
</dbReference>
<reference evidence="1 2" key="1">
    <citation type="journal article" date="2021" name="Commun. Biol.">
        <title>The genome of Shorea leprosula (Dipterocarpaceae) highlights the ecological relevance of drought in aseasonal tropical rainforests.</title>
        <authorList>
            <person name="Ng K.K.S."/>
            <person name="Kobayashi M.J."/>
            <person name="Fawcett J.A."/>
            <person name="Hatakeyama M."/>
            <person name="Paape T."/>
            <person name="Ng C.H."/>
            <person name="Ang C.C."/>
            <person name="Tnah L.H."/>
            <person name="Lee C.T."/>
            <person name="Nishiyama T."/>
            <person name="Sese J."/>
            <person name="O'Brien M.J."/>
            <person name="Copetti D."/>
            <person name="Mohd Noor M.I."/>
            <person name="Ong R.C."/>
            <person name="Putra M."/>
            <person name="Sireger I.Z."/>
            <person name="Indrioko S."/>
            <person name="Kosugi Y."/>
            <person name="Izuno A."/>
            <person name="Isagi Y."/>
            <person name="Lee S.L."/>
            <person name="Shimizu K.K."/>
        </authorList>
    </citation>
    <scope>NUCLEOTIDE SEQUENCE [LARGE SCALE GENOMIC DNA]</scope>
    <source>
        <strain evidence="1">214</strain>
    </source>
</reference>
<protein>
    <submittedName>
        <fullName evidence="1">Uncharacterized protein</fullName>
    </submittedName>
</protein>
<proteinExistence type="predicted"/>
<accession>A0AAV5L8S0</accession>
<evidence type="ECO:0000313" key="1">
    <source>
        <dbReference type="EMBL" id="GKV33427.1"/>
    </source>
</evidence>
<gene>
    <name evidence="1" type="ORF">SLEP1_g41943</name>
</gene>
<keyword evidence="2" id="KW-1185">Reference proteome</keyword>
<dbReference type="EMBL" id="BPVZ01000100">
    <property type="protein sequence ID" value="GKV33427.1"/>
    <property type="molecule type" value="Genomic_DNA"/>
</dbReference>
<sequence length="146" mass="16314">MDLDALAGTSFGAGMAGKTHPLMWLLSMTTVVSITQASHLLKYNSMLELSKQKSKLWMILIPPLVLMASQSRLSLIGTLSSFHELILALILSLREQEFLWVALERGSIFKPVPRKLSSLLQQKVQIFQLMLLESTKVITLTRSETS</sequence>
<name>A0AAV5L8S0_9ROSI</name>